<dbReference type="Pfam" id="PF00975">
    <property type="entry name" value="Thioesterase"/>
    <property type="match status" value="1"/>
</dbReference>
<proteinExistence type="inferred from homology"/>
<comment type="similarity">
    <text evidence="1">Belongs to the thioesterase family.</text>
</comment>
<evidence type="ECO:0000313" key="3">
    <source>
        <dbReference type="EMBL" id="MBP2115136.1"/>
    </source>
</evidence>
<dbReference type="GO" id="GO:0016297">
    <property type="term" value="F:fatty acyl-[ACP] hydrolase activity"/>
    <property type="evidence" value="ECO:0007669"/>
    <property type="project" value="UniProtKB-EC"/>
</dbReference>
<evidence type="ECO:0000313" key="4">
    <source>
        <dbReference type="Proteomes" id="UP000773462"/>
    </source>
</evidence>
<dbReference type="EMBL" id="JAGGLV010000023">
    <property type="protein sequence ID" value="MBP2115136.1"/>
    <property type="molecule type" value="Genomic_DNA"/>
</dbReference>
<dbReference type="Proteomes" id="UP000773462">
    <property type="component" value="Unassembled WGS sequence"/>
</dbReference>
<dbReference type="InterPro" id="IPR012223">
    <property type="entry name" value="TEII"/>
</dbReference>
<dbReference type="Gene3D" id="3.40.50.1820">
    <property type="entry name" value="alpha/beta hydrolase"/>
    <property type="match status" value="1"/>
</dbReference>
<feature type="domain" description="Thioesterase" evidence="2">
    <location>
        <begin position="23"/>
        <end position="255"/>
    </location>
</feature>
<organism evidence="3 4">
    <name type="scientific">Paenibacillus silagei</name>
    <dbReference type="NCBI Taxonomy" id="1670801"/>
    <lineage>
        <taxon>Bacteria</taxon>
        <taxon>Bacillati</taxon>
        <taxon>Bacillota</taxon>
        <taxon>Bacilli</taxon>
        <taxon>Bacillales</taxon>
        <taxon>Paenibacillaceae</taxon>
        <taxon>Paenibacillus</taxon>
    </lineage>
</organism>
<dbReference type="PANTHER" id="PTHR11487:SF0">
    <property type="entry name" value="S-ACYL FATTY ACID SYNTHASE THIOESTERASE, MEDIUM CHAIN"/>
    <property type="match status" value="1"/>
</dbReference>
<dbReference type="RefSeq" id="WP_209878052.1">
    <property type="nucleotide sequence ID" value="NZ_JAGGLV010000023.1"/>
</dbReference>
<keyword evidence="3" id="KW-0378">Hydrolase</keyword>
<keyword evidence="4" id="KW-1185">Reference proteome</keyword>
<reference evidence="3 4" key="1">
    <citation type="submission" date="2021-03" db="EMBL/GenBank/DDBJ databases">
        <title>Genomic Encyclopedia of Type Strains, Phase IV (KMG-IV): sequencing the most valuable type-strain genomes for metagenomic binning, comparative biology and taxonomic classification.</title>
        <authorList>
            <person name="Goeker M."/>
        </authorList>
    </citation>
    <scope>NUCLEOTIDE SEQUENCE [LARGE SCALE GENOMIC DNA]</scope>
    <source>
        <strain evidence="3 4">DSM 101953</strain>
    </source>
</reference>
<dbReference type="EC" id="3.1.2.21" evidence="3"/>
<accession>A0ABS4NYK7</accession>
<gene>
    <name evidence="3" type="ORF">J2Z70_005321</name>
</gene>
<dbReference type="SUPFAM" id="SSF53474">
    <property type="entry name" value="alpha/beta-Hydrolases"/>
    <property type="match status" value="1"/>
</dbReference>
<sequence>MKQEVKPWFFFKRNAEKSEIRLRLFLFPPAGGDVSTFLHWEEQMPGDVETCLVRLPGRGARITEPAIDNVDILTDLLLQEMKEYTDVPYVLFGHSMGGLVSYELTQKIYKQGLNLPEYVIISSMKAPNYMNKFTESLTEDGNDKLYLKRNAEFMDTIIGLGGIPDAFSENREFLELILPTFRKDMKMCETYNPENAQAVPVSFDIYGGNRDSIATKKELEGWKKYTTQKYALTLFQGNHFYFMDNPNMLLFHLRNKLMDIGNKLTDQTHREWRMKDECNSNR</sequence>
<dbReference type="InterPro" id="IPR029058">
    <property type="entry name" value="AB_hydrolase_fold"/>
</dbReference>
<evidence type="ECO:0000259" key="2">
    <source>
        <dbReference type="Pfam" id="PF00975"/>
    </source>
</evidence>
<comment type="caution">
    <text evidence="3">The sequence shown here is derived from an EMBL/GenBank/DDBJ whole genome shotgun (WGS) entry which is preliminary data.</text>
</comment>
<name>A0ABS4NYK7_9BACL</name>
<evidence type="ECO:0000256" key="1">
    <source>
        <dbReference type="ARBA" id="ARBA00007169"/>
    </source>
</evidence>
<protein>
    <submittedName>
        <fullName evidence="3">Medium-chain acyl-[acyl-carrier-protein] hydrolase</fullName>
        <ecNumber evidence="3">3.1.2.21</ecNumber>
    </submittedName>
</protein>
<dbReference type="InterPro" id="IPR001031">
    <property type="entry name" value="Thioesterase"/>
</dbReference>
<dbReference type="PANTHER" id="PTHR11487">
    <property type="entry name" value="THIOESTERASE"/>
    <property type="match status" value="1"/>
</dbReference>